<dbReference type="NCBIfam" id="NF003977">
    <property type="entry name" value="PRK05470.1-1"/>
    <property type="match status" value="1"/>
</dbReference>
<keyword evidence="3 5" id="KW-1133">Transmembrane helix</keyword>
<dbReference type="EMBL" id="UINC01000852">
    <property type="protein sequence ID" value="SUZ62163.1"/>
    <property type="molecule type" value="Genomic_DNA"/>
</dbReference>
<keyword evidence="1" id="KW-1003">Cell membrane</keyword>
<protein>
    <recommendedName>
        <fullName evidence="7">Fumarate reductase subunit D</fullName>
    </recommendedName>
</protein>
<reference evidence="6" key="1">
    <citation type="submission" date="2018-05" db="EMBL/GenBank/DDBJ databases">
        <authorList>
            <person name="Lanie J.A."/>
            <person name="Ng W.-L."/>
            <person name="Kazmierczak K.M."/>
            <person name="Andrzejewski T.M."/>
            <person name="Davidsen T.M."/>
            <person name="Wayne K.J."/>
            <person name="Tettelin H."/>
            <person name="Glass J.I."/>
            <person name="Rusch D."/>
            <person name="Podicherti R."/>
            <person name="Tsui H.-C.T."/>
            <person name="Winkler M.E."/>
        </authorList>
    </citation>
    <scope>NUCLEOTIDE SEQUENCE</scope>
</reference>
<proteinExistence type="predicted"/>
<evidence type="ECO:0000313" key="6">
    <source>
        <dbReference type="EMBL" id="SUZ62163.1"/>
    </source>
</evidence>
<organism evidence="6">
    <name type="scientific">marine metagenome</name>
    <dbReference type="NCBI Taxonomy" id="408172"/>
    <lineage>
        <taxon>unclassified sequences</taxon>
        <taxon>metagenomes</taxon>
        <taxon>ecological metagenomes</taxon>
    </lineage>
</organism>
<evidence type="ECO:0000256" key="2">
    <source>
        <dbReference type="ARBA" id="ARBA00022692"/>
    </source>
</evidence>
<evidence type="ECO:0000256" key="1">
    <source>
        <dbReference type="ARBA" id="ARBA00022475"/>
    </source>
</evidence>
<dbReference type="Gene3D" id="1.20.1300.10">
    <property type="entry name" value="Fumarate reductase/succinate dehydrogenase, transmembrane subunit"/>
    <property type="match status" value="1"/>
</dbReference>
<evidence type="ECO:0000256" key="5">
    <source>
        <dbReference type="SAM" id="Phobius"/>
    </source>
</evidence>
<accession>A0A381P998</accession>
<dbReference type="Pfam" id="PF02313">
    <property type="entry name" value="Fumarate_red_D"/>
    <property type="match status" value="1"/>
</dbReference>
<keyword evidence="2 5" id="KW-0812">Transmembrane</keyword>
<dbReference type="SUPFAM" id="SSF81343">
    <property type="entry name" value="Fumarate reductase respiratory complex transmembrane subunits"/>
    <property type="match status" value="1"/>
</dbReference>
<dbReference type="GO" id="GO:0016020">
    <property type="term" value="C:membrane"/>
    <property type="evidence" value="ECO:0007669"/>
    <property type="project" value="InterPro"/>
</dbReference>
<dbReference type="AlphaFoldDB" id="A0A381P998"/>
<gene>
    <name evidence="6" type="ORF">METZ01_LOCUS15017</name>
</gene>
<dbReference type="InterPro" id="IPR003418">
    <property type="entry name" value="Fumarate_red_D"/>
</dbReference>
<feature type="transmembrane region" description="Helical" evidence="5">
    <location>
        <begin position="59"/>
        <end position="76"/>
    </location>
</feature>
<dbReference type="InterPro" id="IPR034804">
    <property type="entry name" value="SQR/QFR_C/D"/>
</dbReference>
<feature type="transmembrane region" description="Helical" evidence="5">
    <location>
        <begin position="12"/>
        <end position="39"/>
    </location>
</feature>
<name>A0A381P998_9ZZZZ</name>
<evidence type="ECO:0008006" key="7">
    <source>
        <dbReference type="Google" id="ProtNLM"/>
    </source>
</evidence>
<sequence>MAKSNEPIWWSLFSAGGMVAAMIFPILIIITGILIPFGLAGDNPLNYERIHTAVAHNNYVKLIFFIVISLPLFHWAHRFRFTLVDVGLKSISTLISIICYGGAIAGTIISAIVFLNI</sequence>
<dbReference type="GO" id="GO:0006106">
    <property type="term" value="P:fumarate metabolic process"/>
    <property type="evidence" value="ECO:0007669"/>
    <property type="project" value="InterPro"/>
</dbReference>
<keyword evidence="4 5" id="KW-0472">Membrane</keyword>
<evidence type="ECO:0000256" key="3">
    <source>
        <dbReference type="ARBA" id="ARBA00022989"/>
    </source>
</evidence>
<evidence type="ECO:0000256" key="4">
    <source>
        <dbReference type="ARBA" id="ARBA00023136"/>
    </source>
</evidence>
<feature type="transmembrane region" description="Helical" evidence="5">
    <location>
        <begin position="97"/>
        <end position="115"/>
    </location>
</feature>